<dbReference type="KEGG" id="ruv:EC9_51200"/>
<name>A0A517M7P1_9BACT</name>
<evidence type="ECO:0000313" key="2">
    <source>
        <dbReference type="Proteomes" id="UP000319557"/>
    </source>
</evidence>
<protein>
    <submittedName>
        <fullName evidence="1">Uncharacterized protein</fullName>
    </submittedName>
</protein>
<reference evidence="1 2" key="1">
    <citation type="submission" date="2019-02" db="EMBL/GenBank/DDBJ databases">
        <title>Deep-cultivation of Planctomycetes and their phenomic and genomic characterization uncovers novel biology.</title>
        <authorList>
            <person name="Wiegand S."/>
            <person name="Jogler M."/>
            <person name="Boedeker C."/>
            <person name="Pinto D."/>
            <person name="Vollmers J."/>
            <person name="Rivas-Marin E."/>
            <person name="Kohn T."/>
            <person name="Peeters S.H."/>
            <person name="Heuer A."/>
            <person name="Rast P."/>
            <person name="Oberbeckmann S."/>
            <person name="Bunk B."/>
            <person name="Jeske O."/>
            <person name="Meyerdierks A."/>
            <person name="Storesund J.E."/>
            <person name="Kallscheuer N."/>
            <person name="Luecker S."/>
            <person name="Lage O.M."/>
            <person name="Pohl T."/>
            <person name="Merkel B.J."/>
            <person name="Hornburger P."/>
            <person name="Mueller R.-W."/>
            <person name="Bruemmer F."/>
            <person name="Labrenz M."/>
            <person name="Spormann A.M."/>
            <person name="Op den Camp H."/>
            <person name="Overmann J."/>
            <person name="Amann R."/>
            <person name="Jetten M.S.M."/>
            <person name="Mascher T."/>
            <person name="Medema M.H."/>
            <person name="Devos D.P."/>
            <person name="Kaster A.-K."/>
            <person name="Ovreas L."/>
            <person name="Rohde M."/>
            <person name="Galperin M.Y."/>
            <person name="Jogler C."/>
        </authorList>
    </citation>
    <scope>NUCLEOTIDE SEQUENCE [LARGE SCALE GENOMIC DNA]</scope>
    <source>
        <strain evidence="1 2">EC9</strain>
    </source>
</reference>
<organism evidence="1 2">
    <name type="scientific">Rosistilla ulvae</name>
    <dbReference type="NCBI Taxonomy" id="1930277"/>
    <lineage>
        <taxon>Bacteria</taxon>
        <taxon>Pseudomonadati</taxon>
        <taxon>Planctomycetota</taxon>
        <taxon>Planctomycetia</taxon>
        <taxon>Pirellulales</taxon>
        <taxon>Pirellulaceae</taxon>
        <taxon>Rosistilla</taxon>
    </lineage>
</organism>
<dbReference type="RefSeq" id="WP_218934409.1">
    <property type="nucleotide sequence ID" value="NZ_CP036261.1"/>
</dbReference>
<accession>A0A517M7P1</accession>
<proteinExistence type="predicted"/>
<dbReference type="AlphaFoldDB" id="A0A517M7P1"/>
<keyword evidence="2" id="KW-1185">Reference proteome</keyword>
<dbReference type="EMBL" id="CP036261">
    <property type="protein sequence ID" value="QDS90902.1"/>
    <property type="molecule type" value="Genomic_DNA"/>
</dbReference>
<gene>
    <name evidence="1" type="ORF">EC9_51200</name>
</gene>
<dbReference type="Proteomes" id="UP000319557">
    <property type="component" value="Chromosome"/>
</dbReference>
<sequence length="112" mass="12994">MIRPPYVPGDWVVYRKSKTGPQPGPRATQVHPSPKGEYYSYVVEKYWIVDQILSDGRLLLKTRRGKKHIIDSADPGLRHAGFLRRWMHRDRYTIIEQRGREVNSPPAVSNPT</sequence>
<evidence type="ECO:0000313" key="1">
    <source>
        <dbReference type="EMBL" id="QDS90902.1"/>
    </source>
</evidence>